<dbReference type="EMBL" id="FMYP01000079">
    <property type="protein sequence ID" value="SDD07342.1"/>
    <property type="molecule type" value="Genomic_DNA"/>
</dbReference>
<protein>
    <submittedName>
        <fullName evidence="1">Uncharacterized protein</fullName>
    </submittedName>
</protein>
<sequence length="80" mass="9636">MIPKVSNIVKYYIYSTLNNDCFNKLNKTRKDFVVSVLWHILSIKGRINFLQLGRFSQSSEQTYRNQFEKPFDFFSFNEQL</sequence>
<dbReference type="AlphaFoldDB" id="A0A1G6RRQ0"/>
<gene>
    <name evidence="1" type="ORF">SAMN05216323_107912</name>
</gene>
<evidence type="ECO:0000313" key="1">
    <source>
        <dbReference type="EMBL" id="SDD07342.1"/>
    </source>
</evidence>
<dbReference type="Proteomes" id="UP000199452">
    <property type="component" value="Unassembled WGS sequence"/>
</dbReference>
<reference evidence="1 2" key="1">
    <citation type="submission" date="2016-09" db="EMBL/GenBank/DDBJ databases">
        <authorList>
            <person name="Capua I."/>
            <person name="De Benedictis P."/>
            <person name="Joannis T."/>
            <person name="Lombin L.H."/>
            <person name="Cattoli G."/>
        </authorList>
    </citation>
    <scope>NUCLEOTIDE SEQUENCE [LARGE SCALE GENOMIC DNA]</scope>
    <source>
        <strain evidence="1 2">A7P-90m</strain>
    </source>
</reference>
<name>A0A1G6RRQ0_9BACT</name>
<keyword evidence="2" id="KW-1185">Reference proteome</keyword>
<proteinExistence type="predicted"/>
<organism evidence="1 2">
    <name type="scientific">Williamwhitmania taraxaci</name>
    <dbReference type="NCBI Taxonomy" id="1640674"/>
    <lineage>
        <taxon>Bacteria</taxon>
        <taxon>Pseudomonadati</taxon>
        <taxon>Bacteroidota</taxon>
        <taxon>Bacteroidia</taxon>
        <taxon>Bacteroidales</taxon>
        <taxon>Williamwhitmaniaceae</taxon>
        <taxon>Williamwhitmania</taxon>
    </lineage>
</organism>
<feature type="non-terminal residue" evidence="1">
    <location>
        <position position="80"/>
    </location>
</feature>
<accession>A0A1G6RRQ0</accession>
<evidence type="ECO:0000313" key="2">
    <source>
        <dbReference type="Proteomes" id="UP000199452"/>
    </source>
</evidence>